<organism evidence="2 3">
    <name type="scientific">Mariniflexile ostreae</name>
    <dbReference type="NCBI Taxonomy" id="1520892"/>
    <lineage>
        <taxon>Bacteria</taxon>
        <taxon>Pseudomonadati</taxon>
        <taxon>Bacteroidota</taxon>
        <taxon>Flavobacteriia</taxon>
        <taxon>Flavobacteriales</taxon>
        <taxon>Flavobacteriaceae</taxon>
        <taxon>Mariniflexile</taxon>
    </lineage>
</organism>
<dbReference type="RefSeq" id="WP_379859347.1">
    <property type="nucleotide sequence ID" value="NZ_JBHMFC010000001.1"/>
</dbReference>
<evidence type="ECO:0000313" key="2">
    <source>
        <dbReference type="EMBL" id="MFB9055160.1"/>
    </source>
</evidence>
<sequence length="218" mass="24917">MNTNKTNTLMPFFSIIVTTYNRAKLLTRALDSLIAQTTTDWEVILVDDGSTDNTYAAILPYLKAHPKIKYVLKEHSGEVYSKNEGIRASQGKYITFLDSDDAYDPTHLENRKHILTQNPEVKFLYGGVHVLGNQFVPDRFDHSKSIHLNDCVIGGSFFVEKEVFHFLNGLKQMPLGTDADLFDRAQKAGVRMMEAHAKTYIYHHENQDSITNKMYLRV</sequence>
<dbReference type="InterPro" id="IPR029044">
    <property type="entry name" value="Nucleotide-diphossugar_trans"/>
</dbReference>
<evidence type="ECO:0000259" key="1">
    <source>
        <dbReference type="Pfam" id="PF00535"/>
    </source>
</evidence>
<dbReference type="Pfam" id="PF00535">
    <property type="entry name" value="Glycos_transf_2"/>
    <property type="match status" value="1"/>
</dbReference>
<dbReference type="InterPro" id="IPR001173">
    <property type="entry name" value="Glyco_trans_2-like"/>
</dbReference>
<accession>A0ABV5F6X0</accession>
<evidence type="ECO:0000313" key="3">
    <source>
        <dbReference type="Proteomes" id="UP001589585"/>
    </source>
</evidence>
<gene>
    <name evidence="2" type="ORF">ACFFU9_00250</name>
</gene>
<keyword evidence="3" id="KW-1185">Reference proteome</keyword>
<dbReference type="Gene3D" id="3.90.550.10">
    <property type="entry name" value="Spore Coat Polysaccharide Biosynthesis Protein SpsA, Chain A"/>
    <property type="match status" value="1"/>
</dbReference>
<dbReference type="Proteomes" id="UP001589585">
    <property type="component" value="Unassembled WGS sequence"/>
</dbReference>
<comment type="caution">
    <text evidence="2">The sequence shown here is derived from an EMBL/GenBank/DDBJ whole genome shotgun (WGS) entry which is preliminary data.</text>
</comment>
<proteinExistence type="predicted"/>
<feature type="domain" description="Glycosyltransferase 2-like" evidence="1">
    <location>
        <begin position="14"/>
        <end position="111"/>
    </location>
</feature>
<name>A0ABV5F6X0_9FLAO</name>
<dbReference type="PANTHER" id="PTHR22916:SF3">
    <property type="entry name" value="UDP-GLCNAC:BETAGAL BETA-1,3-N-ACETYLGLUCOSAMINYLTRANSFERASE-LIKE PROTEIN 1"/>
    <property type="match status" value="1"/>
</dbReference>
<reference evidence="2 3" key="1">
    <citation type="submission" date="2024-09" db="EMBL/GenBank/DDBJ databases">
        <authorList>
            <person name="Sun Q."/>
            <person name="Mori K."/>
        </authorList>
    </citation>
    <scope>NUCLEOTIDE SEQUENCE [LARGE SCALE GENOMIC DNA]</scope>
    <source>
        <strain evidence="2 3">CECT 8622</strain>
    </source>
</reference>
<dbReference type="PANTHER" id="PTHR22916">
    <property type="entry name" value="GLYCOSYLTRANSFERASE"/>
    <property type="match status" value="1"/>
</dbReference>
<dbReference type="EMBL" id="JBHMFC010000001">
    <property type="protein sequence ID" value="MFB9055160.1"/>
    <property type="molecule type" value="Genomic_DNA"/>
</dbReference>
<dbReference type="CDD" id="cd00761">
    <property type="entry name" value="Glyco_tranf_GTA_type"/>
    <property type="match status" value="1"/>
</dbReference>
<dbReference type="SUPFAM" id="SSF53448">
    <property type="entry name" value="Nucleotide-diphospho-sugar transferases"/>
    <property type="match status" value="1"/>
</dbReference>
<protein>
    <submittedName>
        <fullName evidence="2">Glycosyltransferase family 2 protein</fullName>
    </submittedName>
</protein>